<dbReference type="Proteomes" id="UP000693672">
    <property type="component" value="Unassembled WGS sequence"/>
</dbReference>
<sequence>MNKFILQNVEDAEIRELYEYAVHLGERHIDTIQSFFQSESYPLPVGFALQDVSTNAPKMFTDPLALHYLNIMSIHGCHGYSGAITTSSRKDIRAYFSECLASSVKLCDRSKDLLMSKGIYFRPPTLTPPERPEFVQSEGFVVGLLSKKRPLSCVEITDILFNLKKSILAKAVLVAFHQVAKSSAVKRFLEDAIKVKEKHINVFSKTLDDDHLPAPPSLESEVTDTTISPFPDQLMMFHVGFLFSSAMVYYGSGLASSPRKDLIAHYTMAIGDDMRISGEWLKVMTDRGWMEQPPLAENRERLAMASKT</sequence>
<comment type="caution">
    <text evidence="1">The sequence shown here is derived from an EMBL/GenBank/DDBJ whole genome shotgun (WGS) entry which is preliminary data.</text>
</comment>
<reference evidence="1" key="1">
    <citation type="submission" date="2021-06" db="EMBL/GenBank/DDBJ databases">
        <authorList>
            <person name="Criscuolo A."/>
        </authorList>
    </citation>
    <scope>NUCLEOTIDE SEQUENCE</scope>
    <source>
        <strain evidence="1">CIP111600</strain>
    </source>
</reference>
<protein>
    <recommendedName>
        <fullName evidence="3">DUF3231 family protein</fullName>
    </recommendedName>
</protein>
<dbReference type="EMBL" id="CAJVAS010000001">
    <property type="protein sequence ID" value="CAG7598176.1"/>
    <property type="molecule type" value="Genomic_DNA"/>
</dbReference>
<gene>
    <name evidence="1" type="ORF">PAESOLCIP111_00204</name>
</gene>
<evidence type="ECO:0000313" key="1">
    <source>
        <dbReference type="EMBL" id="CAG7598176.1"/>
    </source>
</evidence>
<proteinExistence type="predicted"/>
<name>A0A916JTN8_9BACL</name>
<organism evidence="1 2">
    <name type="scientific">Paenibacillus solanacearum</name>
    <dbReference type="NCBI Taxonomy" id="2048548"/>
    <lineage>
        <taxon>Bacteria</taxon>
        <taxon>Bacillati</taxon>
        <taxon>Bacillota</taxon>
        <taxon>Bacilli</taxon>
        <taxon>Bacillales</taxon>
        <taxon>Paenibacillaceae</taxon>
        <taxon>Paenibacillus</taxon>
    </lineage>
</organism>
<accession>A0A916JTN8</accession>
<dbReference type="AlphaFoldDB" id="A0A916JTN8"/>
<evidence type="ECO:0000313" key="2">
    <source>
        <dbReference type="Proteomes" id="UP000693672"/>
    </source>
</evidence>
<dbReference type="InterPro" id="IPR021617">
    <property type="entry name" value="DUF3231"/>
</dbReference>
<dbReference type="Pfam" id="PF11553">
    <property type="entry name" value="DUF3231"/>
    <property type="match status" value="2"/>
</dbReference>
<evidence type="ECO:0008006" key="3">
    <source>
        <dbReference type="Google" id="ProtNLM"/>
    </source>
</evidence>
<keyword evidence="2" id="KW-1185">Reference proteome</keyword>